<dbReference type="OrthoDB" id="2972792at2"/>
<sequence length="59" mass="7119">MNSVMLYKKMCHEFQYKLNRELTNNEHDFIKWIVNKKVEEDSQENNHSPVRALICSSTF</sequence>
<accession>A0A265N6Y1</accession>
<reference evidence="1 2" key="1">
    <citation type="submission" date="2017-08" db="EMBL/GenBank/DDBJ databases">
        <title>Virgibacillus indicus sp. nov. and Virgibacillus profoundi sp. nov, two moderately halophilic bacteria isolated from marine sediment by using the Microfluidic Streak Plate.</title>
        <authorList>
            <person name="Xu B."/>
            <person name="Hu B."/>
            <person name="Wang J."/>
            <person name="Zhu Y."/>
            <person name="Huang L."/>
            <person name="Du W."/>
            <person name="Huang Y."/>
        </authorList>
    </citation>
    <scope>NUCLEOTIDE SEQUENCE [LARGE SCALE GENOMIC DNA]</scope>
    <source>
        <strain evidence="1 2">IO3-P2-C2</strain>
    </source>
</reference>
<dbReference type="AlphaFoldDB" id="A0A265N6Y1"/>
<organism evidence="1 2">
    <name type="scientific">Virgibacillus indicus</name>
    <dbReference type="NCBI Taxonomy" id="2024554"/>
    <lineage>
        <taxon>Bacteria</taxon>
        <taxon>Bacillati</taxon>
        <taxon>Bacillota</taxon>
        <taxon>Bacilli</taxon>
        <taxon>Bacillales</taxon>
        <taxon>Bacillaceae</taxon>
        <taxon>Virgibacillus</taxon>
    </lineage>
</organism>
<evidence type="ECO:0000313" key="1">
    <source>
        <dbReference type="EMBL" id="OZU87597.1"/>
    </source>
</evidence>
<keyword evidence="2" id="KW-1185">Reference proteome</keyword>
<dbReference type="EMBL" id="NPMS01000009">
    <property type="protein sequence ID" value="OZU87597.1"/>
    <property type="molecule type" value="Genomic_DNA"/>
</dbReference>
<proteinExistence type="predicted"/>
<protein>
    <submittedName>
        <fullName evidence="1">Uncharacterized protein</fullName>
    </submittedName>
</protein>
<dbReference type="Proteomes" id="UP000216498">
    <property type="component" value="Unassembled WGS sequence"/>
</dbReference>
<name>A0A265N6Y1_9BACI</name>
<comment type="caution">
    <text evidence="1">The sequence shown here is derived from an EMBL/GenBank/DDBJ whole genome shotgun (WGS) entry which is preliminary data.</text>
</comment>
<dbReference type="RefSeq" id="WP_094886899.1">
    <property type="nucleotide sequence ID" value="NZ_NPMS01000009.1"/>
</dbReference>
<evidence type="ECO:0000313" key="2">
    <source>
        <dbReference type="Proteomes" id="UP000216498"/>
    </source>
</evidence>
<gene>
    <name evidence="1" type="ORF">CIL03_16030</name>
</gene>